<accession>B3RJ73</accession>
<evidence type="ECO:0000259" key="6">
    <source>
        <dbReference type="PROSITE" id="PS00486"/>
    </source>
</evidence>
<feature type="domain" description="DNA mismatch repair proteins mutS family" evidence="6">
    <location>
        <begin position="758"/>
        <end position="774"/>
    </location>
</feature>
<dbReference type="AlphaFoldDB" id="B3RJ73"/>
<dbReference type="SMART" id="SM00533">
    <property type="entry name" value="MUTSd"/>
    <property type="match status" value="1"/>
</dbReference>
<dbReference type="PhylomeDB" id="B3RJ73"/>
<dbReference type="SMART" id="SM00534">
    <property type="entry name" value="MUTSac"/>
    <property type="match status" value="1"/>
</dbReference>
<protein>
    <recommendedName>
        <fullName evidence="6">DNA mismatch repair proteins mutS family domain-containing protein</fullName>
    </recommendedName>
</protein>
<dbReference type="InterPro" id="IPR016151">
    <property type="entry name" value="DNA_mismatch_repair_MutS_N"/>
</dbReference>
<dbReference type="SUPFAM" id="SSF55271">
    <property type="entry name" value="DNA repair protein MutS, domain I"/>
    <property type="match status" value="1"/>
</dbReference>
<dbReference type="GO" id="GO:0005524">
    <property type="term" value="F:ATP binding"/>
    <property type="evidence" value="ECO:0007669"/>
    <property type="project" value="UniProtKB-KW"/>
</dbReference>
<dbReference type="GeneID" id="6748898"/>
<comment type="similarity">
    <text evidence="1">Belongs to the DNA mismatch repair MutS family.</text>
</comment>
<dbReference type="InParanoid" id="B3RJ73"/>
<dbReference type="Proteomes" id="UP000009022">
    <property type="component" value="Unassembled WGS sequence"/>
</dbReference>
<evidence type="ECO:0000256" key="1">
    <source>
        <dbReference type="ARBA" id="ARBA00006271"/>
    </source>
</evidence>
<dbReference type="Gene3D" id="3.30.420.110">
    <property type="entry name" value="MutS, connector domain"/>
    <property type="match status" value="1"/>
</dbReference>
<dbReference type="KEGG" id="tad:TRIADDRAFT_51434"/>
<keyword evidence="2" id="KW-0547">Nucleotide-binding</keyword>
<dbReference type="RefSeq" id="XP_002108483.1">
    <property type="nucleotide sequence ID" value="XM_002108447.1"/>
</dbReference>
<dbReference type="OrthoDB" id="10252754at2759"/>
<dbReference type="GO" id="GO:0005634">
    <property type="term" value="C:nucleus"/>
    <property type="evidence" value="ECO:0000318"/>
    <property type="project" value="GO_Central"/>
</dbReference>
<dbReference type="Gene3D" id="3.40.1170.10">
    <property type="entry name" value="DNA repair protein MutS, domain I"/>
    <property type="match status" value="1"/>
</dbReference>
<dbReference type="PIRSF" id="PIRSF037677">
    <property type="entry name" value="DNA_mis_repair_Msh6"/>
    <property type="match status" value="1"/>
</dbReference>
<dbReference type="OMA" id="DTWIMRR"/>
<dbReference type="EMBL" id="DS985241">
    <property type="protein sequence ID" value="EDV29281.1"/>
    <property type="molecule type" value="Genomic_DNA"/>
</dbReference>
<dbReference type="Gene3D" id="1.10.1420.10">
    <property type="match status" value="2"/>
</dbReference>
<dbReference type="eggNOG" id="ENOG502QUUG">
    <property type="taxonomic scope" value="Eukaryota"/>
</dbReference>
<dbReference type="STRING" id="10228.B3RJ73"/>
<evidence type="ECO:0000256" key="5">
    <source>
        <dbReference type="ARBA" id="ARBA00023125"/>
    </source>
</evidence>
<sequence length="954" mass="107729">MWMRTSLNYFQGIKRIIPFNTRRHSKLKWHENPLKRCLITSPLALTAEYMFQQYLHIKAQYSDCLLLFQVGGFYELYNQDAHAAAGKTELFLSHHKKMGNNTYVDLAGFPIYALDAWLAKLTGHGFRVAVCNQTDSKIDTGRNSKLVHRQVTQVVTPGTFINPMQENASYLMAVCQGPGHQLGISWVDISTGDFQLTTVNVGNLGEELARINPVEIICYQDMQNLLNKYFNQNDSMQAIPSFAGKYDQLSLLPGFRLTPLKDNALEDDIWATMRDNGLKNTQISSIEESTIKMLLKYLTDTRGRHIIKTLTPKHYSIDDHMSIDPASRKSLELLQPLHNDASSGRARTLLHIIDNTVTSAGRRYLKADLSSPLTDITKINKRLDEVTYFYHHLTITKSICDILKTCGDMERLVQAFSTNMANVGHVIKLSQVLPNTQMLHQVLDENLTNDHSLRELINQLPPRSIDRQSLIKYLQGIVTTDDDETNFPAIGVDDKCDQIRSEINALHQQVVRLKDNFINLMPSGKLEIYKDLGYAYSLPKAESKNLQSTFNDSNVMMVKTKASRILFTDEKLQLINIELRRNTAKLNQRKNEFLLHLFNKITLSIDWLKRIAQVVARLDVACSLAIAAKDGKFIRPTFDDEENQLFQVVAGRHPVIESTTYDSSSYIPNDCNLRPSDRIWLLTGPNMAGKSTYLRQNAIISILAQIGSYVPADKAHLSIVDRLFTRIGSSDSIIEGRSTFMTEMLETAYFTSHATERSLVILDEIGRGTAMYDGMAIAWAVIEYLHDIVKCRCLTATHYHQLSRMVNDNLSCSSSYQMLTASKGVIDQNSLTLLHKVVPGHCQNSLGIEIADMAGIPSPIILRAKELRESRAKSLDVAEVYDSVDKTMINNERKDQNQEIKIDVRSIGSELVRIGNDLSNSEAYQADFLSLANTMTPEKASIFLQDLKDLLSNA</sequence>
<reference evidence="7 8" key="1">
    <citation type="journal article" date="2008" name="Nature">
        <title>The Trichoplax genome and the nature of placozoans.</title>
        <authorList>
            <person name="Srivastava M."/>
            <person name="Begovic E."/>
            <person name="Chapman J."/>
            <person name="Putnam N.H."/>
            <person name="Hellsten U."/>
            <person name="Kawashima T."/>
            <person name="Kuo A."/>
            <person name="Mitros T."/>
            <person name="Salamov A."/>
            <person name="Carpenter M.L."/>
            <person name="Signorovitch A.Y."/>
            <person name="Moreno M.A."/>
            <person name="Kamm K."/>
            <person name="Grimwood J."/>
            <person name="Schmutz J."/>
            <person name="Shapiro H."/>
            <person name="Grigoriev I.V."/>
            <person name="Buss L.W."/>
            <person name="Schierwater B."/>
            <person name="Dellaporta S.L."/>
            <person name="Rokhsar D.S."/>
        </authorList>
    </citation>
    <scope>NUCLEOTIDE SEQUENCE [LARGE SCALE GENOMIC DNA]</scope>
    <source>
        <strain evidence="7 8">Grell-BS-1999</strain>
    </source>
</reference>
<dbReference type="NCBIfam" id="NF003810">
    <property type="entry name" value="PRK05399.1"/>
    <property type="match status" value="1"/>
</dbReference>
<dbReference type="SUPFAM" id="SSF52540">
    <property type="entry name" value="P-loop containing nucleoside triphosphate hydrolases"/>
    <property type="match status" value="1"/>
</dbReference>
<evidence type="ECO:0000256" key="3">
    <source>
        <dbReference type="ARBA" id="ARBA00022763"/>
    </source>
</evidence>
<dbReference type="InterPro" id="IPR027417">
    <property type="entry name" value="P-loop_NTPase"/>
</dbReference>
<dbReference type="GO" id="GO:0006298">
    <property type="term" value="P:mismatch repair"/>
    <property type="evidence" value="ECO:0000318"/>
    <property type="project" value="GO_Central"/>
</dbReference>
<proteinExistence type="inferred from homology"/>
<dbReference type="GO" id="GO:0140664">
    <property type="term" value="F:ATP-dependent DNA damage sensor activity"/>
    <property type="evidence" value="ECO:0007669"/>
    <property type="project" value="InterPro"/>
</dbReference>
<dbReference type="InterPro" id="IPR036187">
    <property type="entry name" value="DNA_mismatch_repair_MutS_sf"/>
</dbReference>
<dbReference type="PANTHER" id="PTHR11361">
    <property type="entry name" value="DNA MISMATCH REPAIR PROTEIN MUTS FAMILY MEMBER"/>
    <property type="match status" value="1"/>
</dbReference>
<dbReference type="GO" id="GO:0030983">
    <property type="term" value="F:mismatched DNA binding"/>
    <property type="evidence" value="ECO:0000318"/>
    <property type="project" value="GO_Central"/>
</dbReference>
<evidence type="ECO:0000256" key="2">
    <source>
        <dbReference type="ARBA" id="ARBA00022741"/>
    </source>
</evidence>
<dbReference type="GO" id="GO:0032301">
    <property type="term" value="C:MutSalpha complex"/>
    <property type="evidence" value="ECO:0000318"/>
    <property type="project" value="GO_Central"/>
</dbReference>
<keyword evidence="3" id="KW-0227">DNA damage</keyword>
<keyword evidence="5" id="KW-0238">DNA-binding</keyword>
<dbReference type="InterPro" id="IPR045076">
    <property type="entry name" value="MutS"/>
</dbReference>
<dbReference type="InterPro" id="IPR007696">
    <property type="entry name" value="DNA_mismatch_repair_MutS_core"/>
</dbReference>
<dbReference type="Pfam" id="PF01624">
    <property type="entry name" value="MutS_I"/>
    <property type="match status" value="1"/>
</dbReference>
<keyword evidence="4" id="KW-0067">ATP-binding</keyword>
<dbReference type="Gene3D" id="3.40.50.300">
    <property type="entry name" value="P-loop containing nucleotide triphosphate hydrolases"/>
    <property type="match status" value="1"/>
</dbReference>
<dbReference type="InterPro" id="IPR007695">
    <property type="entry name" value="DNA_mismatch_repair_MutS-lik_N"/>
</dbReference>
<dbReference type="SUPFAM" id="SSF53150">
    <property type="entry name" value="DNA repair protein MutS, domain II"/>
    <property type="match status" value="1"/>
</dbReference>
<keyword evidence="8" id="KW-1185">Reference proteome</keyword>
<evidence type="ECO:0000313" key="8">
    <source>
        <dbReference type="Proteomes" id="UP000009022"/>
    </source>
</evidence>
<dbReference type="HOGENOM" id="CLU_002472_4_0_1"/>
<dbReference type="PROSITE" id="PS00486">
    <property type="entry name" value="DNA_MISMATCH_REPAIR_2"/>
    <property type="match status" value="1"/>
</dbReference>
<evidence type="ECO:0000256" key="4">
    <source>
        <dbReference type="ARBA" id="ARBA00022840"/>
    </source>
</evidence>
<dbReference type="InterPro" id="IPR000432">
    <property type="entry name" value="DNA_mismatch_repair_MutS_C"/>
</dbReference>
<evidence type="ECO:0000313" key="7">
    <source>
        <dbReference type="EMBL" id="EDV29281.1"/>
    </source>
</evidence>
<dbReference type="InterPro" id="IPR007860">
    <property type="entry name" value="DNA_mmatch_repair_MutS_con_dom"/>
</dbReference>
<organism evidence="7 8">
    <name type="scientific">Trichoplax adhaerens</name>
    <name type="common">Trichoplax reptans</name>
    <dbReference type="NCBI Taxonomy" id="10228"/>
    <lineage>
        <taxon>Eukaryota</taxon>
        <taxon>Metazoa</taxon>
        <taxon>Placozoa</taxon>
        <taxon>Uniplacotomia</taxon>
        <taxon>Trichoplacea</taxon>
        <taxon>Trichoplacidae</taxon>
        <taxon>Trichoplax</taxon>
    </lineage>
</organism>
<dbReference type="InterPro" id="IPR017261">
    <property type="entry name" value="DNA_mismatch_repair_MutS/MSH"/>
</dbReference>
<dbReference type="CTD" id="6748898"/>
<dbReference type="SUPFAM" id="SSF48334">
    <property type="entry name" value="DNA repair protein MutS, domain III"/>
    <property type="match status" value="1"/>
</dbReference>
<dbReference type="Pfam" id="PF05192">
    <property type="entry name" value="MutS_III"/>
    <property type="match status" value="1"/>
</dbReference>
<dbReference type="InterPro" id="IPR036678">
    <property type="entry name" value="MutS_con_dom_sf"/>
</dbReference>
<gene>
    <name evidence="7" type="ORF">TRIADDRAFT_51434</name>
</gene>
<dbReference type="PANTHER" id="PTHR11361:SF148">
    <property type="entry name" value="DNA MISMATCH REPAIR PROTEIN MSH6"/>
    <property type="match status" value="1"/>
</dbReference>
<dbReference type="Pfam" id="PF05188">
    <property type="entry name" value="MutS_II"/>
    <property type="match status" value="1"/>
</dbReference>
<dbReference type="Pfam" id="PF00488">
    <property type="entry name" value="MutS_V"/>
    <property type="match status" value="1"/>
</dbReference>
<name>B3RJ73_TRIAD</name>